<evidence type="ECO:0000313" key="2">
    <source>
        <dbReference type="Proteomes" id="UP000277580"/>
    </source>
</evidence>
<evidence type="ECO:0000313" key="1">
    <source>
        <dbReference type="EMBL" id="RPB11348.1"/>
    </source>
</evidence>
<proteinExistence type="predicted"/>
<dbReference type="EMBL" id="ML119136">
    <property type="protein sequence ID" value="RPB11348.1"/>
    <property type="molecule type" value="Genomic_DNA"/>
</dbReference>
<name>A0A3N4KPF1_9PEZI</name>
<dbReference type="AlphaFoldDB" id="A0A3N4KPF1"/>
<dbReference type="InParanoid" id="A0A3N4KPF1"/>
<sequence>MVQAFSTLPTRATYIPEPYFCPTISSVNNFLRVGSSVAPKVLHSSNSLVVFATGFIIQRNLVHREYCDS</sequence>
<accession>A0A3N4KPF1</accession>
<reference evidence="1 2" key="1">
    <citation type="journal article" date="2018" name="Nat. Ecol. Evol.">
        <title>Pezizomycetes genomes reveal the molecular basis of ectomycorrhizal truffle lifestyle.</title>
        <authorList>
            <person name="Murat C."/>
            <person name="Payen T."/>
            <person name="Noel B."/>
            <person name="Kuo A."/>
            <person name="Morin E."/>
            <person name="Chen J."/>
            <person name="Kohler A."/>
            <person name="Krizsan K."/>
            <person name="Balestrini R."/>
            <person name="Da Silva C."/>
            <person name="Montanini B."/>
            <person name="Hainaut M."/>
            <person name="Levati E."/>
            <person name="Barry K.W."/>
            <person name="Belfiori B."/>
            <person name="Cichocki N."/>
            <person name="Clum A."/>
            <person name="Dockter R.B."/>
            <person name="Fauchery L."/>
            <person name="Guy J."/>
            <person name="Iotti M."/>
            <person name="Le Tacon F."/>
            <person name="Lindquist E.A."/>
            <person name="Lipzen A."/>
            <person name="Malagnac F."/>
            <person name="Mello A."/>
            <person name="Molinier V."/>
            <person name="Miyauchi S."/>
            <person name="Poulain J."/>
            <person name="Riccioni C."/>
            <person name="Rubini A."/>
            <person name="Sitrit Y."/>
            <person name="Splivallo R."/>
            <person name="Traeger S."/>
            <person name="Wang M."/>
            <person name="Zifcakova L."/>
            <person name="Wipf D."/>
            <person name="Zambonelli A."/>
            <person name="Paolocci F."/>
            <person name="Nowrousian M."/>
            <person name="Ottonello S."/>
            <person name="Baldrian P."/>
            <person name="Spatafora J.W."/>
            <person name="Henrissat B."/>
            <person name="Nagy L.G."/>
            <person name="Aury J.M."/>
            <person name="Wincker P."/>
            <person name="Grigoriev I.V."/>
            <person name="Bonfante P."/>
            <person name="Martin F.M."/>
        </authorList>
    </citation>
    <scope>NUCLEOTIDE SEQUENCE [LARGE SCALE GENOMIC DNA]</scope>
    <source>
        <strain evidence="1 2">CCBAS932</strain>
    </source>
</reference>
<protein>
    <submittedName>
        <fullName evidence="1">Uncharacterized protein</fullName>
    </submittedName>
</protein>
<dbReference type="Proteomes" id="UP000277580">
    <property type="component" value="Unassembled WGS sequence"/>
</dbReference>
<keyword evidence="2" id="KW-1185">Reference proteome</keyword>
<organism evidence="1 2">
    <name type="scientific">Morchella conica CCBAS932</name>
    <dbReference type="NCBI Taxonomy" id="1392247"/>
    <lineage>
        <taxon>Eukaryota</taxon>
        <taxon>Fungi</taxon>
        <taxon>Dikarya</taxon>
        <taxon>Ascomycota</taxon>
        <taxon>Pezizomycotina</taxon>
        <taxon>Pezizomycetes</taxon>
        <taxon>Pezizales</taxon>
        <taxon>Morchellaceae</taxon>
        <taxon>Morchella</taxon>
    </lineage>
</organism>
<gene>
    <name evidence="1" type="ORF">P167DRAFT_221025</name>
</gene>